<keyword evidence="2" id="KW-1185">Reference proteome</keyword>
<evidence type="ECO:0000313" key="1">
    <source>
        <dbReference type="EMBL" id="RDX92680.1"/>
    </source>
</evidence>
<sequence>MFRSGRRKYMQQVMVMQSDSGHPKDPVISFSKADYEGIQPHQDNLLVILVVVVDYKVERVLINQGSSSNKLGKTKEELEAAWAP</sequence>
<evidence type="ECO:0000313" key="2">
    <source>
        <dbReference type="Proteomes" id="UP000257109"/>
    </source>
</evidence>
<protein>
    <submittedName>
        <fullName evidence="1">Uncharacterized protein</fullName>
    </submittedName>
</protein>
<comment type="caution">
    <text evidence="1">The sequence shown here is derived from an EMBL/GenBank/DDBJ whole genome shotgun (WGS) entry which is preliminary data.</text>
</comment>
<organism evidence="1 2">
    <name type="scientific">Mucuna pruriens</name>
    <name type="common">Velvet bean</name>
    <name type="synonym">Dolichos pruriens</name>
    <dbReference type="NCBI Taxonomy" id="157652"/>
    <lineage>
        <taxon>Eukaryota</taxon>
        <taxon>Viridiplantae</taxon>
        <taxon>Streptophyta</taxon>
        <taxon>Embryophyta</taxon>
        <taxon>Tracheophyta</taxon>
        <taxon>Spermatophyta</taxon>
        <taxon>Magnoliopsida</taxon>
        <taxon>eudicotyledons</taxon>
        <taxon>Gunneridae</taxon>
        <taxon>Pentapetalae</taxon>
        <taxon>rosids</taxon>
        <taxon>fabids</taxon>
        <taxon>Fabales</taxon>
        <taxon>Fabaceae</taxon>
        <taxon>Papilionoideae</taxon>
        <taxon>50 kb inversion clade</taxon>
        <taxon>NPAAA clade</taxon>
        <taxon>indigoferoid/millettioid clade</taxon>
        <taxon>Phaseoleae</taxon>
        <taxon>Mucuna</taxon>
    </lineage>
</organism>
<dbReference type="EMBL" id="QJKJ01004808">
    <property type="protein sequence ID" value="RDX92680.1"/>
    <property type="molecule type" value="Genomic_DNA"/>
</dbReference>
<dbReference type="OrthoDB" id="1752268at2759"/>
<gene>
    <name evidence="1" type="ORF">CR513_25152</name>
</gene>
<reference evidence="1" key="1">
    <citation type="submission" date="2018-05" db="EMBL/GenBank/DDBJ databases">
        <title>Draft genome of Mucuna pruriens seed.</title>
        <authorList>
            <person name="Nnadi N.E."/>
            <person name="Vos R."/>
            <person name="Hasami M.H."/>
            <person name="Devisetty U.K."/>
            <person name="Aguiy J.C."/>
        </authorList>
    </citation>
    <scope>NUCLEOTIDE SEQUENCE [LARGE SCALE GENOMIC DNA]</scope>
    <source>
        <strain evidence="1">JCA_2017</strain>
    </source>
</reference>
<dbReference type="Proteomes" id="UP000257109">
    <property type="component" value="Unassembled WGS sequence"/>
</dbReference>
<proteinExistence type="predicted"/>
<accession>A0A371GQ82</accession>
<name>A0A371GQ82_MUCPR</name>
<feature type="non-terminal residue" evidence="1">
    <location>
        <position position="1"/>
    </location>
</feature>
<dbReference type="AlphaFoldDB" id="A0A371GQ82"/>